<accession>A0ABT1TXV4</accession>
<dbReference type="PANTHER" id="PTHR47197">
    <property type="entry name" value="PROTEIN NIRF"/>
    <property type="match status" value="1"/>
</dbReference>
<reference evidence="2 3" key="1">
    <citation type="submission" date="2022-07" db="EMBL/GenBank/DDBJ databases">
        <title>Methylomonas rivi sp. nov., Methylomonas rosea sp. nov., Methylomonas aureus sp. nov. and Methylomonas subterranea sp. nov., four novel methanotrophs isolated from a freshwater creek and the deep terrestrial subsurface.</title>
        <authorList>
            <person name="Abin C."/>
            <person name="Sankaranarayanan K."/>
            <person name="Garner C."/>
            <person name="Sindelar R."/>
            <person name="Kotary K."/>
            <person name="Garner R."/>
            <person name="Barclay S."/>
            <person name="Lawson P."/>
            <person name="Krumholz L."/>
        </authorList>
    </citation>
    <scope>NUCLEOTIDE SEQUENCE [LARGE SCALE GENOMIC DNA]</scope>
    <source>
        <strain evidence="2 3">WSC-7</strain>
    </source>
</reference>
<evidence type="ECO:0000256" key="1">
    <source>
        <dbReference type="SAM" id="SignalP"/>
    </source>
</evidence>
<feature type="signal peptide" evidence="1">
    <location>
        <begin position="1"/>
        <end position="22"/>
    </location>
</feature>
<evidence type="ECO:0000313" key="3">
    <source>
        <dbReference type="Proteomes" id="UP001524570"/>
    </source>
</evidence>
<dbReference type="Gene3D" id="2.140.10.20">
    <property type="entry name" value="C-terminal (heme d1) domain of cytochrome cd1-nitrite reductase"/>
    <property type="match status" value="1"/>
</dbReference>
<evidence type="ECO:0000313" key="2">
    <source>
        <dbReference type="EMBL" id="MCQ8119602.1"/>
    </source>
</evidence>
<sequence length="392" mass="43611">MKLSYSRCLLIFLLLCALPSHAELRATGDLGVVIERETGSIQIVNTTKPASLSRIEGLGDLSHASVVFSRDQRYAYVFGRDGGLTKIDLLQDKIDKRVIQAGNSIGGAISQDGKLIAVSNYTPGGVKVFSADTLEQLAEIPAVYGEDNKLSKVVGLVDAPGQRFVCSLFEGNEIWLIDAKNPRQPVVKKFKDIGKQPYDALLTPDGHFYAAGLFGEKGLSLLDLWQPEKGVEHILEDYGKDDEQMPVYKMPHLEGWTVTGDWLLVPAVGLHEVLVIDTREWELVKRIPVAGQPVFVTSRPDGRQVWVNFAFPDNQTVQVIELKDFNIVKTLQPGKAVLHMEFSPRGESVWLAVRDEDRVMVYDTETFQETARLSAQKPSGIFFTDRANRIGW</sequence>
<dbReference type="CDD" id="cd20778">
    <property type="entry name" value="8prop_hemeD1_NirF"/>
    <property type="match status" value="1"/>
</dbReference>
<dbReference type="Proteomes" id="UP001524570">
    <property type="component" value="Unassembled WGS sequence"/>
</dbReference>
<proteinExistence type="predicted"/>
<dbReference type="InterPro" id="IPR051200">
    <property type="entry name" value="Host-pathogen_enzymatic-act"/>
</dbReference>
<comment type="caution">
    <text evidence="2">The sequence shown here is derived from an EMBL/GenBank/DDBJ whole genome shotgun (WGS) entry which is preliminary data.</text>
</comment>
<protein>
    <submittedName>
        <fullName evidence="2">Protein nirF</fullName>
    </submittedName>
</protein>
<organism evidence="2 3">
    <name type="scientific">Methylomonas rosea</name>
    <dbReference type="NCBI Taxonomy" id="2952227"/>
    <lineage>
        <taxon>Bacteria</taxon>
        <taxon>Pseudomonadati</taxon>
        <taxon>Pseudomonadota</taxon>
        <taxon>Gammaproteobacteria</taxon>
        <taxon>Methylococcales</taxon>
        <taxon>Methylococcaceae</taxon>
        <taxon>Methylomonas</taxon>
    </lineage>
</organism>
<dbReference type="EMBL" id="JANIBL010000079">
    <property type="protein sequence ID" value="MCQ8119602.1"/>
    <property type="molecule type" value="Genomic_DNA"/>
</dbReference>
<keyword evidence="1" id="KW-0732">Signal</keyword>
<dbReference type="InterPro" id="IPR003143">
    <property type="entry name" value="Cyt_cd1_C_sf"/>
</dbReference>
<dbReference type="RefSeq" id="WP_256608447.1">
    <property type="nucleotide sequence ID" value="NZ_JANIBL010000079.1"/>
</dbReference>
<dbReference type="PANTHER" id="PTHR47197:SF3">
    <property type="entry name" value="DIHYDRO-HEME D1 DEHYDROGENASE"/>
    <property type="match status" value="1"/>
</dbReference>
<dbReference type="Pfam" id="PF02239">
    <property type="entry name" value="Cytochrom_D1"/>
    <property type="match status" value="1"/>
</dbReference>
<dbReference type="InterPro" id="IPR011048">
    <property type="entry name" value="Haem_d1_sf"/>
</dbReference>
<name>A0ABT1TXV4_9GAMM</name>
<gene>
    <name evidence="2" type="ORF">NP589_19430</name>
</gene>
<dbReference type="SUPFAM" id="SSF51004">
    <property type="entry name" value="C-terminal (heme d1) domain of cytochrome cd1-nitrite reductase"/>
    <property type="match status" value="1"/>
</dbReference>
<keyword evidence="3" id="KW-1185">Reference proteome</keyword>
<feature type="chain" id="PRO_5046310428" evidence="1">
    <location>
        <begin position="23"/>
        <end position="392"/>
    </location>
</feature>